<evidence type="ECO:0000256" key="5">
    <source>
        <dbReference type="ARBA" id="ARBA00022692"/>
    </source>
</evidence>
<dbReference type="InterPro" id="IPR052180">
    <property type="entry name" value="NhaC_Na-H+_Antiporter"/>
</dbReference>
<feature type="transmembrane region" description="Helical" evidence="9">
    <location>
        <begin position="65"/>
        <end position="90"/>
    </location>
</feature>
<dbReference type="InterPro" id="IPR018461">
    <property type="entry name" value="Na/H_Antiport_NhaC-like_C"/>
</dbReference>
<evidence type="ECO:0000256" key="8">
    <source>
        <dbReference type="ARBA" id="ARBA00038435"/>
    </source>
</evidence>
<feature type="transmembrane region" description="Helical" evidence="9">
    <location>
        <begin position="183"/>
        <end position="202"/>
    </location>
</feature>
<comment type="subcellular location">
    <subcellularLocation>
        <location evidence="1">Cell membrane</location>
        <topology evidence="1">Multi-pass membrane protein</topology>
    </subcellularLocation>
</comment>
<keyword evidence="4" id="KW-1003">Cell membrane</keyword>
<dbReference type="GO" id="GO:0005886">
    <property type="term" value="C:plasma membrane"/>
    <property type="evidence" value="ECO:0007669"/>
    <property type="project" value="UniProtKB-SubCell"/>
</dbReference>
<evidence type="ECO:0000256" key="2">
    <source>
        <dbReference type="ARBA" id="ARBA00022448"/>
    </source>
</evidence>
<comment type="similarity">
    <text evidence="8">Belongs to the NhaC Na(+)/H(+) (TC 2.A.35) antiporter family.</text>
</comment>
<evidence type="ECO:0000313" key="11">
    <source>
        <dbReference type="EMBL" id="QNO15538.1"/>
    </source>
</evidence>
<dbReference type="Proteomes" id="UP000516160">
    <property type="component" value="Chromosome"/>
</dbReference>
<keyword evidence="7 9" id="KW-0472">Membrane</keyword>
<feature type="transmembrane region" description="Helical" evidence="9">
    <location>
        <begin position="222"/>
        <end position="242"/>
    </location>
</feature>
<gene>
    <name evidence="11" type="ORF">HYG86_12545</name>
</gene>
<feature type="domain" description="Na+/H+ antiporter NhaC-like C-terminal" evidence="10">
    <location>
        <begin position="154"/>
        <end position="439"/>
    </location>
</feature>
<evidence type="ECO:0000256" key="9">
    <source>
        <dbReference type="SAM" id="Phobius"/>
    </source>
</evidence>
<feature type="transmembrane region" description="Helical" evidence="9">
    <location>
        <begin position="249"/>
        <end position="267"/>
    </location>
</feature>
<feature type="transmembrane region" description="Helical" evidence="9">
    <location>
        <begin position="422"/>
        <end position="441"/>
    </location>
</feature>
<evidence type="ECO:0000259" key="10">
    <source>
        <dbReference type="Pfam" id="PF03553"/>
    </source>
</evidence>
<dbReference type="PANTHER" id="PTHR33451:SF3">
    <property type="entry name" value="MALATE-2H(+)_NA(+)-LACTATE ANTIPORTER"/>
    <property type="match status" value="1"/>
</dbReference>
<keyword evidence="5 9" id="KW-0812">Transmembrane</keyword>
<feature type="transmembrane region" description="Helical" evidence="9">
    <location>
        <begin position="144"/>
        <end position="162"/>
    </location>
</feature>
<sequence length="474" mass="51720">MKRYHSYVISTFVLVAIFLGVILDISLLYPFISSVIFSLIVLSRVGKPLKDLWVMIYEGLMECRVLFLLILLIGANISVWMSSGVVPAIMYYGFEYMKGMNFIFMAFLITSIMSIFMGTAVGTISTLGIALLGIGKGFAIPQEILLGVLVSAAFIADKISPISGLLNLTLKITNTSYRQTIKAMLKTLVPVYIVTAIIYYIIGSRYGAGEDLAIISVFQTGILQGFRISPWLLLLPLCIVLLPLRGVKIIPTILTGLGGGIIITLLFQGGTLIKTFKHILWGFEGSTPSPELNSILISGGVMGMVEVVFIVASVIALSSLLEKSGILKPIIFDPIAKVKTKGELILKTGIVGSLLTVVTCDQTVGIVLPGKLYKEKYRELGVDNTVLARTISDTSTIIAPLIPWNVNGIIIGLITGTTAIQYAPYAILCYLFPATVVWIYFRKMNTNANAKYCNYLNQKEVLPCVNLDSTEKQL</sequence>
<reference evidence="11 12" key="1">
    <citation type="submission" date="2020-07" db="EMBL/GenBank/DDBJ databases">
        <title>Alkalicella. sp. LB2 genome.</title>
        <authorList>
            <person name="Postec A."/>
            <person name="Quemeneur M."/>
        </authorList>
    </citation>
    <scope>NUCLEOTIDE SEQUENCE [LARGE SCALE GENOMIC DNA]</scope>
    <source>
        <strain evidence="11 12">LB2</strain>
    </source>
</reference>
<feature type="transmembrane region" description="Helical" evidence="9">
    <location>
        <begin position="397"/>
        <end position="416"/>
    </location>
</feature>
<keyword evidence="3" id="KW-0050">Antiport</keyword>
<feature type="transmembrane region" description="Helical" evidence="9">
    <location>
        <begin position="295"/>
        <end position="321"/>
    </location>
</feature>
<keyword evidence="2" id="KW-0813">Transport</keyword>
<dbReference type="Pfam" id="PF03553">
    <property type="entry name" value="Na_H_antiporter"/>
    <property type="match status" value="1"/>
</dbReference>
<accession>A0A7G9WA26</accession>
<feature type="transmembrane region" description="Helical" evidence="9">
    <location>
        <begin position="12"/>
        <end position="45"/>
    </location>
</feature>
<name>A0A7G9WA26_ALKCA</name>
<evidence type="ECO:0000313" key="12">
    <source>
        <dbReference type="Proteomes" id="UP000516160"/>
    </source>
</evidence>
<keyword evidence="6 9" id="KW-1133">Transmembrane helix</keyword>
<proteinExistence type="inferred from homology"/>
<dbReference type="KEGG" id="acae:HYG86_12545"/>
<evidence type="ECO:0000256" key="4">
    <source>
        <dbReference type="ARBA" id="ARBA00022475"/>
    </source>
</evidence>
<dbReference type="PANTHER" id="PTHR33451">
    <property type="entry name" value="MALATE-2H(+)/NA(+)-LACTATE ANTIPORTER"/>
    <property type="match status" value="1"/>
</dbReference>
<evidence type="ECO:0000256" key="1">
    <source>
        <dbReference type="ARBA" id="ARBA00004651"/>
    </source>
</evidence>
<protein>
    <submittedName>
        <fullName evidence="11">Sodium:proton antiporter</fullName>
    </submittedName>
</protein>
<dbReference type="EMBL" id="CP058559">
    <property type="protein sequence ID" value="QNO15538.1"/>
    <property type="molecule type" value="Genomic_DNA"/>
</dbReference>
<dbReference type="AlphaFoldDB" id="A0A7G9WA26"/>
<dbReference type="RefSeq" id="WP_213165912.1">
    <property type="nucleotide sequence ID" value="NZ_CP058559.1"/>
</dbReference>
<dbReference type="GO" id="GO:0015297">
    <property type="term" value="F:antiporter activity"/>
    <property type="evidence" value="ECO:0007669"/>
    <property type="project" value="UniProtKB-KW"/>
</dbReference>
<organism evidence="11 12">
    <name type="scientific">Alkalicella caledoniensis</name>
    <dbReference type="NCBI Taxonomy" id="2731377"/>
    <lineage>
        <taxon>Bacteria</taxon>
        <taxon>Bacillati</taxon>
        <taxon>Bacillota</taxon>
        <taxon>Clostridia</taxon>
        <taxon>Eubacteriales</taxon>
        <taxon>Proteinivoracaceae</taxon>
        <taxon>Alkalicella</taxon>
    </lineage>
</organism>
<evidence type="ECO:0000256" key="6">
    <source>
        <dbReference type="ARBA" id="ARBA00022989"/>
    </source>
</evidence>
<evidence type="ECO:0000256" key="7">
    <source>
        <dbReference type="ARBA" id="ARBA00023136"/>
    </source>
</evidence>
<feature type="transmembrane region" description="Helical" evidence="9">
    <location>
        <begin position="102"/>
        <end position="132"/>
    </location>
</feature>
<evidence type="ECO:0000256" key="3">
    <source>
        <dbReference type="ARBA" id="ARBA00022449"/>
    </source>
</evidence>
<keyword evidence="12" id="KW-1185">Reference proteome</keyword>